<dbReference type="GO" id="GO:0020037">
    <property type="term" value="F:heme binding"/>
    <property type="evidence" value="ECO:0007669"/>
    <property type="project" value="InterPro"/>
</dbReference>
<dbReference type="Pfam" id="PF00034">
    <property type="entry name" value="Cytochrom_C"/>
    <property type="match status" value="1"/>
</dbReference>
<dbReference type="Pfam" id="PF13442">
    <property type="entry name" value="Cytochrome_CBB3"/>
    <property type="match status" value="1"/>
</dbReference>
<dbReference type="PROSITE" id="PS51257">
    <property type="entry name" value="PROKAR_LIPOPROTEIN"/>
    <property type="match status" value="1"/>
</dbReference>
<comment type="caution">
    <text evidence="7">The sequence shown here is derived from an EMBL/GenBank/DDBJ whole genome shotgun (WGS) entry which is preliminary data.</text>
</comment>
<dbReference type="GO" id="GO:0046872">
    <property type="term" value="F:metal ion binding"/>
    <property type="evidence" value="ECO:0007669"/>
    <property type="project" value="UniProtKB-KW"/>
</dbReference>
<keyword evidence="2 4" id="KW-0479">Metal-binding</keyword>
<dbReference type="InterPro" id="IPR009056">
    <property type="entry name" value="Cyt_c-like_dom"/>
</dbReference>
<proteinExistence type="predicted"/>
<keyword evidence="8" id="KW-1185">Reference proteome</keyword>
<keyword evidence="3 4" id="KW-0408">Iron</keyword>
<accession>A0A5C5VW12</accession>
<keyword evidence="1 4" id="KW-0349">Heme</keyword>
<protein>
    <submittedName>
        <fullName evidence="7">Cytochrome c</fullName>
    </submittedName>
</protein>
<evidence type="ECO:0000313" key="7">
    <source>
        <dbReference type="EMBL" id="TWT42866.1"/>
    </source>
</evidence>
<evidence type="ECO:0000256" key="5">
    <source>
        <dbReference type="SAM" id="MobiDB-lite"/>
    </source>
</evidence>
<dbReference type="SUPFAM" id="SSF46626">
    <property type="entry name" value="Cytochrome c"/>
    <property type="match status" value="2"/>
</dbReference>
<dbReference type="GO" id="GO:0009055">
    <property type="term" value="F:electron transfer activity"/>
    <property type="evidence" value="ECO:0007669"/>
    <property type="project" value="InterPro"/>
</dbReference>
<feature type="region of interest" description="Disordered" evidence="5">
    <location>
        <begin position="377"/>
        <end position="396"/>
    </location>
</feature>
<feature type="domain" description="Cytochrome c" evidence="6">
    <location>
        <begin position="240"/>
        <end position="375"/>
    </location>
</feature>
<evidence type="ECO:0000256" key="2">
    <source>
        <dbReference type="ARBA" id="ARBA00022723"/>
    </source>
</evidence>
<gene>
    <name evidence="7" type="ORF">Pla111_25040</name>
</gene>
<dbReference type="EMBL" id="SJPH01000005">
    <property type="protein sequence ID" value="TWT42866.1"/>
    <property type="molecule type" value="Genomic_DNA"/>
</dbReference>
<dbReference type="OrthoDB" id="9808312at2"/>
<dbReference type="Gene3D" id="1.10.760.10">
    <property type="entry name" value="Cytochrome c-like domain"/>
    <property type="match status" value="2"/>
</dbReference>
<dbReference type="RefSeq" id="WP_146574740.1">
    <property type="nucleotide sequence ID" value="NZ_SJPH01000005.1"/>
</dbReference>
<organism evidence="7 8">
    <name type="scientific">Botrimarina hoheduenensis</name>
    <dbReference type="NCBI Taxonomy" id="2528000"/>
    <lineage>
        <taxon>Bacteria</taxon>
        <taxon>Pseudomonadati</taxon>
        <taxon>Planctomycetota</taxon>
        <taxon>Planctomycetia</taxon>
        <taxon>Pirellulales</taxon>
        <taxon>Lacipirellulaceae</taxon>
        <taxon>Botrimarina</taxon>
    </lineage>
</organism>
<dbReference type="PROSITE" id="PS51007">
    <property type="entry name" value="CYTC"/>
    <property type="match status" value="1"/>
</dbReference>
<dbReference type="AlphaFoldDB" id="A0A5C5VW12"/>
<reference evidence="7 8" key="1">
    <citation type="submission" date="2019-02" db="EMBL/GenBank/DDBJ databases">
        <title>Deep-cultivation of Planctomycetes and their phenomic and genomic characterization uncovers novel biology.</title>
        <authorList>
            <person name="Wiegand S."/>
            <person name="Jogler M."/>
            <person name="Boedeker C."/>
            <person name="Pinto D."/>
            <person name="Vollmers J."/>
            <person name="Rivas-Marin E."/>
            <person name="Kohn T."/>
            <person name="Peeters S.H."/>
            <person name="Heuer A."/>
            <person name="Rast P."/>
            <person name="Oberbeckmann S."/>
            <person name="Bunk B."/>
            <person name="Jeske O."/>
            <person name="Meyerdierks A."/>
            <person name="Storesund J.E."/>
            <person name="Kallscheuer N."/>
            <person name="Luecker S."/>
            <person name="Lage O.M."/>
            <person name="Pohl T."/>
            <person name="Merkel B.J."/>
            <person name="Hornburger P."/>
            <person name="Mueller R.-W."/>
            <person name="Bruemmer F."/>
            <person name="Labrenz M."/>
            <person name="Spormann A.M."/>
            <person name="Op Den Camp H."/>
            <person name="Overmann J."/>
            <person name="Amann R."/>
            <person name="Jetten M.S.M."/>
            <person name="Mascher T."/>
            <person name="Medema M.H."/>
            <person name="Devos D.P."/>
            <person name="Kaster A.-K."/>
            <person name="Ovreas L."/>
            <person name="Rohde M."/>
            <person name="Galperin M.Y."/>
            <person name="Jogler C."/>
        </authorList>
    </citation>
    <scope>NUCLEOTIDE SEQUENCE [LARGE SCALE GENOMIC DNA]</scope>
    <source>
        <strain evidence="7 8">Pla111</strain>
    </source>
</reference>
<sequence length="396" mass="42846">MLGISRSAAGSIAWVAACLVGCGPATFQPNELLHSSQGLTAAQSEAIETVLLEIFGTPAEPRLPELLHATIDHNNLIRCAGEVISHEPGVTQGLYGRHCARCHGVTGDGQGPTALYQHPYPRDFRRGVFKWKSTYRDALPTISDLHTVLERGVPGAAMPSFRLLSTDERNALVDYVVYLTLRGQLERELVLLSVEELAEEELVTVATAEPLLASLSTAWTDTDRLVVNSSQPIQNLVDANLIAQGKELFHSELTGCAKCHGTNGAGLTPNVTASDRDYDLWDTERREILTASQTTDNPRLIAAAKRAFPPRPSWGRELTTVKRRGGDEPETLFRRLHQGIAGTTMPALGPLRPGQPAALSDPQIWALVAYVESLGISDEPSDEGSPHYAASAQEVP</sequence>
<evidence type="ECO:0000256" key="3">
    <source>
        <dbReference type="ARBA" id="ARBA00023004"/>
    </source>
</evidence>
<dbReference type="InterPro" id="IPR036909">
    <property type="entry name" value="Cyt_c-like_dom_sf"/>
</dbReference>
<dbReference type="Proteomes" id="UP000318995">
    <property type="component" value="Unassembled WGS sequence"/>
</dbReference>
<name>A0A5C5VW12_9BACT</name>
<evidence type="ECO:0000313" key="8">
    <source>
        <dbReference type="Proteomes" id="UP000318995"/>
    </source>
</evidence>
<evidence type="ECO:0000259" key="6">
    <source>
        <dbReference type="PROSITE" id="PS51007"/>
    </source>
</evidence>
<evidence type="ECO:0000256" key="4">
    <source>
        <dbReference type="PROSITE-ProRule" id="PRU00433"/>
    </source>
</evidence>
<evidence type="ECO:0000256" key="1">
    <source>
        <dbReference type="ARBA" id="ARBA00022617"/>
    </source>
</evidence>